<proteinExistence type="predicted"/>
<protein>
    <submittedName>
        <fullName evidence="1">Uncharacterized protein</fullName>
    </submittedName>
</protein>
<reference evidence="1 2" key="1">
    <citation type="submission" date="2020-07" db="EMBL/GenBank/DDBJ databases">
        <title>Sequencing the genomes of 1000 actinobacteria strains.</title>
        <authorList>
            <person name="Klenk H.-P."/>
        </authorList>
    </citation>
    <scope>NUCLEOTIDE SEQUENCE [LARGE SCALE GENOMIC DNA]</scope>
    <source>
        <strain evidence="1 2">DSM 45975</strain>
    </source>
</reference>
<evidence type="ECO:0000313" key="2">
    <source>
        <dbReference type="Proteomes" id="UP000569329"/>
    </source>
</evidence>
<keyword evidence="2" id="KW-1185">Reference proteome</keyword>
<dbReference type="EMBL" id="JACGWZ010000001">
    <property type="protein sequence ID" value="MBA8823064.1"/>
    <property type="molecule type" value="Genomic_DNA"/>
</dbReference>
<dbReference type="RefSeq" id="WP_235987133.1">
    <property type="nucleotide sequence ID" value="NZ_JACGWZ010000001.1"/>
</dbReference>
<sequence>MTSESQSLMLVGSVPRNAMMTMLSLAATWACVSSSGNDSSWLVWKNRNRSKPHSPVLARIVDSSS</sequence>
<dbReference type="AlphaFoldDB" id="A0A839DNI3"/>
<comment type="caution">
    <text evidence="1">The sequence shown here is derived from an EMBL/GenBank/DDBJ whole genome shotgun (WGS) entry which is preliminary data.</text>
</comment>
<name>A0A839DNI3_9PSEU</name>
<gene>
    <name evidence="1" type="ORF">FHX42_000393</name>
</gene>
<dbReference type="Proteomes" id="UP000569329">
    <property type="component" value="Unassembled WGS sequence"/>
</dbReference>
<accession>A0A839DNI3</accession>
<organism evidence="1 2">
    <name type="scientific">Halosaccharopolyspora lacisalsi</name>
    <dbReference type="NCBI Taxonomy" id="1000566"/>
    <lineage>
        <taxon>Bacteria</taxon>
        <taxon>Bacillati</taxon>
        <taxon>Actinomycetota</taxon>
        <taxon>Actinomycetes</taxon>
        <taxon>Pseudonocardiales</taxon>
        <taxon>Pseudonocardiaceae</taxon>
        <taxon>Halosaccharopolyspora</taxon>
    </lineage>
</organism>
<evidence type="ECO:0000313" key="1">
    <source>
        <dbReference type="EMBL" id="MBA8823064.1"/>
    </source>
</evidence>